<accession>D8LCA8</accession>
<dbReference type="Gene3D" id="3.30.2240.10">
    <property type="entry name" value="mRNA decapping enzyme DcpS N-terminal domain"/>
    <property type="match status" value="1"/>
</dbReference>
<gene>
    <name evidence="1" type="ORF">Esi_0100_0050</name>
</gene>
<dbReference type="Pfam" id="PF11969">
    <property type="entry name" value="DcpS_C"/>
    <property type="match status" value="1"/>
</dbReference>
<dbReference type="InterPro" id="IPR008594">
    <property type="entry name" value="DcpS/DCS2"/>
</dbReference>
<dbReference type="InterPro" id="IPR036265">
    <property type="entry name" value="HIT-like_sf"/>
</dbReference>
<dbReference type="InParanoid" id="D8LCA8"/>
<organism evidence="1 2">
    <name type="scientific">Ectocarpus siliculosus</name>
    <name type="common">Brown alga</name>
    <name type="synonym">Conferva siliculosa</name>
    <dbReference type="NCBI Taxonomy" id="2880"/>
    <lineage>
        <taxon>Eukaryota</taxon>
        <taxon>Sar</taxon>
        <taxon>Stramenopiles</taxon>
        <taxon>Ochrophyta</taxon>
        <taxon>PX clade</taxon>
        <taxon>Phaeophyceae</taxon>
        <taxon>Ectocarpales</taxon>
        <taxon>Ectocarpaceae</taxon>
        <taxon>Ectocarpus</taxon>
    </lineage>
</organism>
<dbReference type="GO" id="GO:0016787">
    <property type="term" value="F:hydrolase activity"/>
    <property type="evidence" value="ECO:0007669"/>
    <property type="project" value="InterPro"/>
</dbReference>
<evidence type="ECO:0000313" key="2">
    <source>
        <dbReference type="Proteomes" id="UP000002630"/>
    </source>
</evidence>
<dbReference type="PANTHER" id="PTHR12978">
    <property type="entry name" value="HISTIDINE TRIAD HIT PROTEIN MEMBER"/>
    <property type="match status" value="1"/>
</dbReference>
<dbReference type="Proteomes" id="UP000002630">
    <property type="component" value="Unassembled WGS sequence"/>
</dbReference>
<reference evidence="1 2" key="1">
    <citation type="journal article" date="2010" name="Nature">
        <title>The Ectocarpus genome and the independent evolution of multicellularity in brown algae.</title>
        <authorList>
            <person name="Cock J.M."/>
            <person name="Sterck L."/>
            <person name="Rouze P."/>
            <person name="Scornet D."/>
            <person name="Allen A.E."/>
            <person name="Amoutzias G."/>
            <person name="Anthouard V."/>
            <person name="Artiguenave F."/>
            <person name="Aury J.M."/>
            <person name="Badger J.H."/>
            <person name="Beszteri B."/>
            <person name="Billiau K."/>
            <person name="Bonnet E."/>
            <person name="Bothwell J.H."/>
            <person name="Bowler C."/>
            <person name="Boyen C."/>
            <person name="Brownlee C."/>
            <person name="Carrano C.J."/>
            <person name="Charrier B."/>
            <person name="Cho G.Y."/>
            <person name="Coelho S.M."/>
            <person name="Collen J."/>
            <person name="Corre E."/>
            <person name="Da Silva C."/>
            <person name="Delage L."/>
            <person name="Delaroque N."/>
            <person name="Dittami S.M."/>
            <person name="Doulbeau S."/>
            <person name="Elias M."/>
            <person name="Farnham G."/>
            <person name="Gachon C.M."/>
            <person name="Gschloessl B."/>
            <person name="Heesch S."/>
            <person name="Jabbari K."/>
            <person name="Jubin C."/>
            <person name="Kawai H."/>
            <person name="Kimura K."/>
            <person name="Kloareg B."/>
            <person name="Kupper F.C."/>
            <person name="Lang D."/>
            <person name="Le Bail A."/>
            <person name="Leblanc C."/>
            <person name="Lerouge P."/>
            <person name="Lohr M."/>
            <person name="Lopez P.J."/>
            <person name="Martens C."/>
            <person name="Maumus F."/>
            <person name="Michel G."/>
            <person name="Miranda-Saavedra D."/>
            <person name="Morales J."/>
            <person name="Moreau H."/>
            <person name="Motomura T."/>
            <person name="Nagasato C."/>
            <person name="Napoli C.A."/>
            <person name="Nelson D.R."/>
            <person name="Nyvall-Collen P."/>
            <person name="Peters A.F."/>
            <person name="Pommier C."/>
            <person name="Potin P."/>
            <person name="Poulain J."/>
            <person name="Quesneville H."/>
            <person name="Read B."/>
            <person name="Rensing S.A."/>
            <person name="Ritter A."/>
            <person name="Rousvoal S."/>
            <person name="Samanta M."/>
            <person name="Samson G."/>
            <person name="Schroeder D.C."/>
            <person name="Segurens B."/>
            <person name="Strittmatter M."/>
            <person name="Tonon T."/>
            <person name="Tregear J.W."/>
            <person name="Valentin K."/>
            <person name="von Dassow P."/>
            <person name="Yamagishi T."/>
            <person name="Van de Peer Y."/>
            <person name="Wincker P."/>
        </authorList>
    </citation>
    <scope>NUCLEOTIDE SEQUENCE [LARGE SCALE GENOMIC DNA]</scope>
    <source>
        <strain evidence="2">Ec32 / CCAP1310/4</strain>
    </source>
</reference>
<dbReference type="OrthoDB" id="10264956at2759"/>
<dbReference type="PROSITE" id="PS51257">
    <property type="entry name" value="PROKAR_LIPOPROTEIN"/>
    <property type="match status" value="1"/>
</dbReference>
<protein>
    <submittedName>
        <fullName evidence="1">Uncharacterized protein</fullName>
    </submittedName>
</protein>
<dbReference type="Gene3D" id="3.30.428.10">
    <property type="entry name" value="HIT-like"/>
    <property type="match status" value="1"/>
</dbReference>
<dbReference type="GO" id="GO:0000340">
    <property type="term" value="F:RNA 7-methylguanosine cap binding"/>
    <property type="evidence" value="ECO:0007669"/>
    <property type="project" value="TreeGrafter"/>
</dbReference>
<dbReference type="STRING" id="2880.D8LCA8"/>
<name>D8LCA8_ECTSI</name>
<dbReference type="GO" id="GO:0005634">
    <property type="term" value="C:nucleus"/>
    <property type="evidence" value="ECO:0007669"/>
    <property type="project" value="TreeGrafter"/>
</dbReference>
<dbReference type="EMBL" id="FN649760">
    <property type="protein sequence ID" value="CBN78144.1"/>
    <property type="molecule type" value="Genomic_DNA"/>
</dbReference>
<dbReference type="eggNOG" id="KOG3969">
    <property type="taxonomic scope" value="Eukaryota"/>
</dbReference>
<sequence>MERSSPDLQAAAAGVLLAIGVAVACWAIARRGRKSGTSPLAGIRSLRGFEPEEVLKDEDDGRVVTFLGRFAWQKEGEVALVKLIAKPLSLSGLKDNLSRLSVRLKSESGAEYAFYNCSMSLWHTFLRGLEGNSYSLEVVAPASERTVNRNRPVTTAMLTETAEMHASVTGPHMDRIVGDGKSLSWLFNVLSKDKEAERVLYEDEDPEHGFLLNIDTKWRTHPDISTVPRHEWEGHPSVGELYCLAISHQRGIRTLRDLRAKHVPMLKEIYGRGVETIEAVYGVPEDQLRVFVHYMPQFFHFHVHFTRLHNTIGVEAERAHLLVDIIQNLERDSYFYETRTMQFRVRENDALHTAFKNAGEA</sequence>
<keyword evidence="2" id="KW-1185">Reference proteome</keyword>
<dbReference type="GO" id="GO:0000290">
    <property type="term" value="P:deadenylation-dependent decapping of nuclear-transcribed mRNA"/>
    <property type="evidence" value="ECO:0007669"/>
    <property type="project" value="InterPro"/>
</dbReference>
<dbReference type="AlphaFoldDB" id="D8LCA8"/>
<proteinExistence type="predicted"/>
<dbReference type="SUPFAM" id="SSF54197">
    <property type="entry name" value="HIT-like"/>
    <property type="match status" value="1"/>
</dbReference>
<dbReference type="PANTHER" id="PTHR12978:SF0">
    <property type="entry name" value="M7GPPPX DIPHOSPHATASE"/>
    <property type="match status" value="1"/>
</dbReference>
<dbReference type="GO" id="GO:0000932">
    <property type="term" value="C:P-body"/>
    <property type="evidence" value="ECO:0007669"/>
    <property type="project" value="TreeGrafter"/>
</dbReference>
<evidence type="ECO:0000313" key="1">
    <source>
        <dbReference type="EMBL" id="CBN78144.1"/>
    </source>
</evidence>